<dbReference type="PANTHER" id="PTHR21575:SF12">
    <property type="entry name" value="PROTEIN HID1"/>
    <property type="match status" value="1"/>
</dbReference>
<dbReference type="GO" id="GO:0016020">
    <property type="term" value="C:membrane"/>
    <property type="evidence" value="ECO:0007669"/>
    <property type="project" value="TreeGrafter"/>
</dbReference>
<dbReference type="AlphaFoldDB" id="A0A1I8EJT7"/>
<dbReference type="WBParaSite" id="maker-PairedContig_2307-snap-gene-3.34-mRNA-1">
    <property type="protein sequence ID" value="maker-PairedContig_2307-snap-gene-3.34-mRNA-1"/>
    <property type="gene ID" value="maker-PairedContig_2307-snap-gene-3.34"/>
</dbReference>
<evidence type="ECO:0000313" key="2">
    <source>
        <dbReference type="WBParaSite" id="maker-PairedContig_2307-snap-gene-3.34-mRNA-1"/>
    </source>
</evidence>
<dbReference type="Pfam" id="PF12722">
    <property type="entry name" value="Hid1"/>
    <property type="match status" value="2"/>
</dbReference>
<protein>
    <submittedName>
        <fullName evidence="2 3">HID-1 family protein</fullName>
    </submittedName>
</protein>
<evidence type="ECO:0000313" key="1">
    <source>
        <dbReference type="Proteomes" id="UP000093561"/>
    </source>
</evidence>
<reference evidence="1" key="1">
    <citation type="submission" date="2015-03" db="EMBL/GenBank/DDBJ databases">
        <title>Wuchereria bancrofti Genome Sequencing Papua New Guinea Strain.</title>
        <authorList>
            <person name="Small S.T."/>
            <person name="Serre D."/>
            <person name="Zimmerman P.A."/>
        </authorList>
    </citation>
    <scope>NUCLEOTIDE SEQUENCE [LARGE SCALE GENOMIC DNA]</scope>
    <source>
        <strain evidence="1">pt0022</strain>
    </source>
</reference>
<evidence type="ECO:0000313" key="3">
    <source>
        <dbReference type="WBParaSite" id="mrna-Wban_00204"/>
    </source>
</evidence>
<dbReference type="Proteomes" id="UP000093561">
    <property type="component" value="Unassembled WGS sequence"/>
</dbReference>
<dbReference type="InterPro" id="IPR026705">
    <property type="entry name" value="Hid-1/Ecm30"/>
</dbReference>
<proteinExistence type="predicted"/>
<dbReference type="GO" id="GO:0000138">
    <property type="term" value="C:Golgi trans cisterna"/>
    <property type="evidence" value="ECO:0007669"/>
    <property type="project" value="TreeGrafter"/>
</dbReference>
<sequence>MGNSGSKINFRKAVVELTTKKSKVEEDAFWEELCASNINSAADIFSLITADDVRSLRDNSPSNLAALCYKTVDRITAACNSPSAISSTKVLNCIRLLTRVCPYLFEDSDWKCFFWSLPPAEENEQFPHQPLAYTLISALTDLLFCPEFTVSSLRNHPEGSDDLSAIDSCEYIWEAGVGFATKPPQVAEHDQRRTEILKLLLTCFSEVIYVSVSDENRMRWIARFTSAENRHVLPLFTSLLNIVCAYDPVGFGVPYNYLLFTDSREPLVQTALQVLIVCLDSETQSSDKKNEYADNFFINYLSRIHREEDFEFMLKGMTRLLTNPLVATYLPSSTKKITCHQELLVLLWKCCEYNQKFMFYLLKTSDVLEVLVPILFHISASRNDSARVGLIHMGVFIILLLSGERNFGVRLNKPYTPRAAIDVQSFTGTHADLLILVFHKLITTGNHRLQSLFDCLLTIIVNVSPYLKSISMVAANKLIHLIEAFSTPWFLFSSPTNHLLIFFLLEVLNNIIQYQFDGNSNLVYTIIRKRQVFYQLANLSSDSAYIMKMLQGRKSRKSGAVAESKSSIAVAKPVDDVENKTNVKATLAETPLVSAMTEKGMNDLAQESDDVQEGWMATTDWVESWKSKLPLQTVMRLLQVLVPQVEKICIDKGLTDESEILKFLQHGTLVGLLPVPHPILIRKYQANAGTNHWFRTYLWGVIYLRNIDPPIWYDTNVKLFEIQKA</sequence>
<organism evidence="2">
    <name type="scientific">Wuchereria bancrofti</name>
    <dbReference type="NCBI Taxonomy" id="6293"/>
    <lineage>
        <taxon>Eukaryota</taxon>
        <taxon>Metazoa</taxon>
        <taxon>Ecdysozoa</taxon>
        <taxon>Nematoda</taxon>
        <taxon>Chromadorea</taxon>
        <taxon>Rhabditida</taxon>
        <taxon>Spirurina</taxon>
        <taxon>Spiruromorpha</taxon>
        <taxon>Filarioidea</taxon>
        <taxon>Onchocercidae</taxon>
        <taxon>Wuchereria</taxon>
    </lineage>
</organism>
<accession>A0A1I8EJT7</accession>
<dbReference type="GO" id="GO:0005797">
    <property type="term" value="C:Golgi medial cisterna"/>
    <property type="evidence" value="ECO:0007669"/>
    <property type="project" value="TreeGrafter"/>
</dbReference>
<dbReference type="STRING" id="6293.A0A1I8EJT7"/>
<reference evidence="1" key="2">
    <citation type="journal article" date="2016" name="Mol. Ecol.">
        <title>Population genomics of the filarial nematode parasite Wuchereria bancrofti from mosquitoes.</title>
        <authorList>
            <person name="Small S.T."/>
            <person name="Reimer L.J."/>
            <person name="Tisch D.J."/>
            <person name="King C.L."/>
            <person name="Christensen B.M."/>
            <person name="Siba P.M."/>
            <person name="Kazura J.W."/>
            <person name="Serre D."/>
            <person name="Zimmerman P.A."/>
        </authorList>
    </citation>
    <scope>NUCLEOTIDE SEQUENCE</scope>
    <source>
        <strain evidence="1">pt0022</strain>
    </source>
</reference>
<dbReference type="PANTHER" id="PTHR21575">
    <property type="entry name" value="PROTEIN HID1"/>
    <property type="match status" value="1"/>
</dbReference>
<dbReference type="WBParaSite" id="mrna-Wban_00204">
    <property type="protein sequence ID" value="mrna-Wban_00204"/>
    <property type="gene ID" value="Wban_00204"/>
</dbReference>
<reference evidence="2" key="3">
    <citation type="submission" date="2016-11" db="UniProtKB">
        <authorList>
            <consortium name="WormBaseParasite"/>
        </authorList>
    </citation>
    <scope>IDENTIFICATION</scope>
    <source>
        <strain evidence="2 3">pt0022</strain>
    </source>
</reference>
<name>A0A1I8EJT7_WUCBA</name>